<sequence>MDKRYTPLPLAQQLLLRRQAVQDLLDHPEWTLRESIRHLRSTLRLTSAELARLAGISHRALQDIEQGRSPGTVQTMNRVLGVLGLRLGVVRAPVADDGVGASPEQ</sequence>
<gene>
    <name evidence="2" type="ORF">SAMN05192589_1062</name>
</gene>
<feature type="domain" description="HTH cro/C1-type" evidence="1">
    <location>
        <begin position="36"/>
        <end position="90"/>
    </location>
</feature>
<dbReference type="RefSeq" id="WP_092743612.1">
    <property type="nucleotide sequence ID" value="NZ_FMZC01000006.1"/>
</dbReference>
<dbReference type="STRING" id="187868.SAMN05192589_1062"/>
<dbReference type="SMART" id="SM00530">
    <property type="entry name" value="HTH_XRE"/>
    <property type="match status" value="1"/>
</dbReference>
<dbReference type="EMBL" id="FMZC01000006">
    <property type="protein sequence ID" value="SDD36856.1"/>
    <property type="molecule type" value="Genomic_DNA"/>
</dbReference>
<dbReference type="Pfam" id="PF13560">
    <property type="entry name" value="HTH_31"/>
    <property type="match status" value="1"/>
</dbReference>
<evidence type="ECO:0000313" key="2">
    <source>
        <dbReference type="EMBL" id="SDD36856.1"/>
    </source>
</evidence>
<keyword evidence="3" id="KW-1185">Reference proteome</keyword>
<dbReference type="Proteomes" id="UP000198781">
    <property type="component" value="Unassembled WGS sequence"/>
</dbReference>
<evidence type="ECO:0000313" key="3">
    <source>
        <dbReference type="Proteomes" id="UP000198781"/>
    </source>
</evidence>
<dbReference type="PROSITE" id="PS50943">
    <property type="entry name" value="HTH_CROC1"/>
    <property type="match status" value="1"/>
</dbReference>
<name>A0A1G6U832_9BURK</name>
<protein>
    <submittedName>
        <fullName evidence="2">Helix-turn-helix domain-containing protein</fullName>
    </submittedName>
</protein>
<dbReference type="Gene3D" id="1.10.260.40">
    <property type="entry name" value="lambda repressor-like DNA-binding domains"/>
    <property type="match status" value="1"/>
</dbReference>
<dbReference type="InterPro" id="IPR001387">
    <property type="entry name" value="Cro/C1-type_HTH"/>
</dbReference>
<dbReference type="OrthoDB" id="9792093at2"/>
<accession>A0A1G6U832</accession>
<evidence type="ECO:0000259" key="1">
    <source>
        <dbReference type="PROSITE" id="PS50943"/>
    </source>
</evidence>
<dbReference type="AlphaFoldDB" id="A0A1G6U832"/>
<dbReference type="InterPro" id="IPR010982">
    <property type="entry name" value="Lambda_DNA-bd_dom_sf"/>
</dbReference>
<reference evidence="2 3" key="1">
    <citation type="submission" date="2016-10" db="EMBL/GenBank/DDBJ databases">
        <authorList>
            <person name="de Groot N.N."/>
        </authorList>
    </citation>
    <scope>NUCLEOTIDE SEQUENCE [LARGE SCALE GENOMIC DNA]</scope>
    <source>
        <strain evidence="2 3">DSM 16619</strain>
    </source>
</reference>
<proteinExistence type="predicted"/>
<dbReference type="GO" id="GO:0003677">
    <property type="term" value="F:DNA binding"/>
    <property type="evidence" value="ECO:0007669"/>
    <property type="project" value="InterPro"/>
</dbReference>
<dbReference type="SUPFAM" id="SSF47413">
    <property type="entry name" value="lambda repressor-like DNA-binding domains"/>
    <property type="match status" value="1"/>
</dbReference>
<organism evidence="2 3">
    <name type="scientific">Paracidovorax valerianellae</name>
    <dbReference type="NCBI Taxonomy" id="187868"/>
    <lineage>
        <taxon>Bacteria</taxon>
        <taxon>Pseudomonadati</taxon>
        <taxon>Pseudomonadota</taxon>
        <taxon>Betaproteobacteria</taxon>
        <taxon>Burkholderiales</taxon>
        <taxon>Comamonadaceae</taxon>
        <taxon>Paracidovorax</taxon>
    </lineage>
</organism>
<dbReference type="CDD" id="cd00093">
    <property type="entry name" value="HTH_XRE"/>
    <property type="match status" value="1"/>
</dbReference>